<sequence length="231" mass="26402">MKRKIIVTSDGSHSLEVEEWGETYHSIHGAIQESNHVYIEQGLMKFIDQDEIKILEFGLGTGLNAFLTMANVVPKRKKLVYHTIEAFPLTESEYSVLTFPSLVSDFEEGEVLFKALHQASWDVEVDLHPQVKVQKLHATFETVAVQQAEFDLVYFDVFGYQFQPHLWSEAIFKTAYDSLKEGGMLVTYACRNPIKRNMKAAGFTIEIVAGPPGKREMLLAYKNRKLLFENH</sequence>
<dbReference type="SUPFAM" id="SSF53335">
    <property type="entry name" value="S-adenosyl-L-methionine-dependent methyltransferases"/>
    <property type="match status" value="1"/>
</dbReference>
<dbReference type="Proteomes" id="UP000255024">
    <property type="component" value="Unassembled WGS sequence"/>
</dbReference>
<dbReference type="InterPro" id="IPR008471">
    <property type="entry name" value="MnmC-like_methylTransf"/>
</dbReference>
<organism evidence="2 3">
    <name type="scientific">Myroides odoratus</name>
    <name type="common">Flavobacterium odoratum</name>
    <dbReference type="NCBI Taxonomy" id="256"/>
    <lineage>
        <taxon>Bacteria</taxon>
        <taxon>Pseudomonadati</taxon>
        <taxon>Bacteroidota</taxon>
        <taxon>Flavobacteriia</taxon>
        <taxon>Flavobacteriales</taxon>
        <taxon>Flavobacteriaceae</taxon>
        <taxon>Myroides</taxon>
    </lineage>
</organism>
<dbReference type="EMBL" id="UGQL01000001">
    <property type="protein sequence ID" value="STZ28171.1"/>
    <property type="molecule type" value="Genomic_DNA"/>
</dbReference>
<keyword evidence="3" id="KW-1185">Reference proteome</keyword>
<name>A0A378RPF7_MYROD</name>
<keyword evidence="2" id="KW-0808">Transferase</keyword>
<dbReference type="GO" id="GO:0016645">
    <property type="term" value="F:oxidoreductase activity, acting on the CH-NH group of donors"/>
    <property type="evidence" value="ECO:0007669"/>
    <property type="project" value="InterPro"/>
</dbReference>
<dbReference type="Gene3D" id="3.40.50.150">
    <property type="entry name" value="Vaccinia Virus protein VP39"/>
    <property type="match status" value="1"/>
</dbReference>
<dbReference type="GO" id="GO:0004808">
    <property type="term" value="F:tRNA (5-methylaminomethyl-2-thiouridylate)(34)-methyltransferase activity"/>
    <property type="evidence" value="ECO:0007669"/>
    <property type="project" value="InterPro"/>
</dbReference>
<evidence type="ECO:0000259" key="1">
    <source>
        <dbReference type="Pfam" id="PF05430"/>
    </source>
</evidence>
<reference evidence="2 3" key="1">
    <citation type="submission" date="2018-06" db="EMBL/GenBank/DDBJ databases">
        <authorList>
            <consortium name="Pathogen Informatics"/>
            <person name="Doyle S."/>
        </authorList>
    </citation>
    <scope>NUCLEOTIDE SEQUENCE [LARGE SCALE GENOMIC DNA]</scope>
    <source>
        <strain evidence="2 3">NCTC11179</strain>
    </source>
</reference>
<proteinExistence type="predicted"/>
<dbReference type="NCBIfam" id="NF033855">
    <property type="entry name" value="tRNA_MNMC2"/>
    <property type="match status" value="1"/>
</dbReference>
<dbReference type="GO" id="GO:0032259">
    <property type="term" value="P:methylation"/>
    <property type="evidence" value="ECO:0007669"/>
    <property type="project" value="UniProtKB-KW"/>
</dbReference>
<feature type="domain" description="MnmC-like methyltransferase" evidence="1">
    <location>
        <begin position="142"/>
        <end position="223"/>
    </location>
</feature>
<dbReference type="RefSeq" id="WP_115091052.1">
    <property type="nucleotide sequence ID" value="NZ_CP068107.1"/>
</dbReference>
<dbReference type="AlphaFoldDB" id="A0A378RPF7"/>
<dbReference type="PANTHER" id="PTHR39963">
    <property type="entry name" value="SLL0983 PROTEIN"/>
    <property type="match status" value="1"/>
</dbReference>
<gene>
    <name evidence="2" type="ORF">NCTC11179_01712</name>
</gene>
<dbReference type="Pfam" id="PF05430">
    <property type="entry name" value="Methyltransf_30"/>
    <property type="match status" value="1"/>
</dbReference>
<protein>
    <submittedName>
        <fullName evidence="2">Bifunctional tRNA (Mnm(5)s(2)U34)-methyltransferase/FAD-dependent cmnm(5)s(2)U34 oxidoreductase</fullName>
    </submittedName>
</protein>
<evidence type="ECO:0000313" key="3">
    <source>
        <dbReference type="Proteomes" id="UP000255024"/>
    </source>
</evidence>
<evidence type="ECO:0000313" key="2">
    <source>
        <dbReference type="EMBL" id="STZ28171.1"/>
    </source>
</evidence>
<dbReference type="InterPro" id="IPR029063">
    <property type="entry name" value="SAM-dependent_MTases_sf"/>
</dbReference>
<dbReference type="InterPro" id="IPR047785">
    <property type="entry name" value="tRNA_MNMC2"/>
</dbReference>
<accession>A0A378RPF7</accession>
<keyword evidence="2" id="KW-0489">Methyltransferase</keyword>
<dbReference type="PANTHER" id="PTHR39963:SF1">
    <property type="entry name" value="MNMC-LIKE METHYLTRANSFERASE DOMAIN-CONTAINING PROTEIN"/>
    <property type="match status" value="1"/>
</dbReference>